<evidence type="ECO:0000256" key="1">
    <source>
        <dbReference type="SAM" id="MobiDB-lite"/>
    </source>
</evidence>
<feature type="compositionally biased region" description="Polar residues" evidence="1">
    <location>
        <begin position="328"/>
        <end position="337"/>
    </location>
</feature>
<name>A0A7S2GRZ5_9STRA</name>
<reference evidence="2" key="1">
    <citation type="submission" date="2021-01" db="EMBL/GenBank/DDBJ databases">
        <authorList>
            <person name="Corre E."/>
            <person name="Pelletier E."/>
            <person name="Niang G."/>
            <person name="Scheremetjew M."/>
            <person name="Finn R."/>
            <person name="Kale V."/>
            <person name="Holt S."/>
            <person name="Cochrane G."/>
            <person name="Meng A."/>
            <person name="Brown T."/>
            <person name="Cohen L."/>
        </authorList>
    </citation>
    <scope>NUCLEOTIDE SEQUENCE</scope>
    <source>
        <strain evidence="2">CCMP1381</strain>
    </source>
</reference>
<feature type="region of interest" description="Disordered" evidence="1">
    <location>
        <begin position="249"/>
        <end position="271"/>
    </location>
</feature>
<organism evidence="2">
    <name type="scientific">Octactis speculum</name>
    <dbReference type="NCBI Taxonomy" id="3111310"/>
    <lineage>
        <taxon>Eukaryota</taxon>
        <taxon>Sar</taxon>
        <taxon>Stramenopiles</taxon>
        <taxon>Ochrophyta</taxon>
        <taxon>Dictyochophyceae</taxon>
        <taxon>Dictyochales</taxon>
        <taxon>Dictyochaceae</taxon>
        <taxon>Octactis</taxon>
    </lineage>
</organism>
<sequence length="547" mass="60399">MTRFCVTLHRELAALRPRESEIFSSWRTMVDQLGSILNEKNEVIMTPEAHREAAYTEAEAFCNFAVSVCETHFKPWLLERVDTGLADIPEVAFALAKRLLAIYDGTTLPFIEPEVDVVIDENAVPLGPLIDDMTQFATSSSLKALSVFFMHEDVVVEIRKWVGTGEQPESLRQRIEAYIRPMFISSHCAERTVQAGALFIHQYAGQQRESQIASKISARANSTLEEMKQAYGDFLADVVEQHKTAKLRADKSSSWRRRGKSVRRTAGRTQNKSMLKRCLQMMVNRANRVTGVVVAQVKAMVRKRNAEGVDREGAAKRRKQKRIAQHTADATDSTASGNKRKQYTDADRSNRAAKAARKPRASGAGMINLDAKGKGPGVGDLHIETGDKKASKADLAHQLDVRGLSHQVKRVGPETKLAQDKGHDIYGKLPVGNMTNEALVKLLAPFARTIEGNRYIEKRGASVGWNGASRIEYQTPMPFTTQTPALSSVLNTPLTPGTHSTQPPEGTPMRVSAPGLYTPLSAPLRPAQGHVPRPFPFSTTPLPETSK</sequence>
<dbReference type="AlphaFoldDB" id="A0A7S2GRZ5"/>
<feature type="compositionally biased region" description="Polar residues" evidence="1">
    <location>
        <begin position="537"/>
        <end position="547"/>
    </location>
</feature>
<dbReference type="EMBL" id="HBGS01052298">
    <property type="protein sequence ID" value="CAD9469888.1"/>
    <property type="molecule type" value="Transcribed_RNA"/>
</dbReference>
<feature type="region of interest" description="Disordered" evidence="1">
    <location>
        <begin position="491"/>
        <end position="547"/>
    </location>
</feature>
<feature type="region of interest" description="Disordered" evidence="1">
    <location>
        <begin position="304"/>
        <end position="373"/>
    </location>
</feature>
<feature type="compositionally biased region" description="Basic residues" evidence="1">
    <location>
        <begin position="254"/>
        <end position="266"/>
    </location>
</feature>
<evidence type="ECO:0000313" key="2">
    <source>
        <dbReference type="EMBL" id="CAD9469888.1"/>
    </source>
</evidence>
<proteinExistence type="predicted"/>
<gene>
    <name evidence="2" type="ORF">DSPE1174_LOCUS27019</name>
</gene>
<feature type="compositionally biased region" description="Basic and acidic residues" evidence="1">
    <location>
        <begin position="304"/>
        <end position="315"/>
    </location>
</feature>
<feature type="compositionally biased region" description="Polar residues" evidence="1">
    <location>
        <begin position="491"/>
        <end position="504"/>
    </location>
</feature>
<protein>
    <submittedName>
        <fullName evidence="2">Uncharacterized protein</fullName>
    </submittedName>
</protein>
<accession>A0A7S2GRZ5</accession>